<evidence type="ECO:0000313" key="7">
    <source>
        <dbReference type="Proteomes" id="UP000000305"/>
    </source>
</evidence>
<accession>E9GPP8</accession>
<dbReference type="Gene3D" id="2.60.120.40">
    <property type="match status" value="1"/>
</dbReference>
<evidence type="ECO:0000256" key="2">
    <source>
        <dbReference type="ARBA" id="ARBA00022525"/>
    </source>
</evidence>
<keyword evidence="2" id="KW-0964">Secreted</keyword>
<proteinExistence type="predicted"/>
<dbReference type="AlphaFoldDB" id="E9GPP8"/>
<dbReference type="HOGENOM" id="CLU_068539_1_1_1"/>
<dbReference type="InParanoid" id="E9GPP8"/>
<evidence type="ECO:0000313" key="6">
    <source>
        <dbReference type="EMBL" id="EFX78423.1"/>
    </source>
</evidence>
<organism evidence="6 7">
    <name type="scientific">Daphnia pulex</name>
    <name type="common">Water flea</name>
    <dbReference type="NCBI Taxonomy" id="6669"/>
    <lineage>
        <taxon>Eukaryota</taxon>
        <taxon>Metazoa</taxon>
        <taxon>Ecdysozoa</taxon>
        <taxon>Arthropoda</taxon>
        <taxon>Crustacea</taxon>
        <taxon>Branchiopoda</taxon>
        <taxon>Diplostraca</taxon>
        <taxon>Cladocera</taxon>
        <taxon>Anomopoda</taxon>
        <taxon>Daphniidae</taxon>
        <taxon>Daphnia</taxon>
    </lineage>
</organism>
<dbReference type="KEGG" id="dpx:DAPPUDRAFT_320383"/>
<gene>
    <name evidence="6" type="ORF">DAPPUDRAFT_320383</name>
</gene>
<dbReference type="PANTHER" id="PTHR22923">
    <property type="entry name" value="CEREBELLIN-RELATED"/>
    <property type="match status" value="1"/>
</dbReference>
<comment type="subcellular location">
    <subcellularLocation>
        <location evidence="1">Secreted</location>
    </subcellularLocation>
</comment>
<keyword evidence="7" id="KW-1185">Reference proteome</keyword>
<name>E9GPP8_DAPPU</name>
<dbReference type="InterPro" id="IPR001073">
    <property type="entry name" value="C1q_dom"/>
</dbReference>
<dbReference type="InterPro" id="IPR050822">
    <property type="entry name" value="Cerebellin_Synaptic_Org"/>
</dbReference>
<evidence type="ECO:0000259" key="5">
    <source>
        <dbReference type="PROSITE" id="PS50871"/>
    </source>
</evidence>
<dbReference type="OrthoDB" id="6154955at2759"/>
<protein>
    <recommendedName>
        <fullName evidence="5">C1q domain-containing protein</fullName>
    </recommendedName>
</protein>
<dbReference type="EMBL" id="GL732557">
    <property type="protein sequence ID" value="EFX78423.1"/>
    <property type="molecule type" value="Genomic_DNA"/>
</dbReference>
<dbReference type="SUPFAM" id="SSF49842">
    <property type="entry name" value="TNF-like"/>
    <property type="match status" value="1"/>
</dbReference>
<evidence type="ECO:0000256" key="3">
    <source>
        <dbReference type="ARBA" id="ARBA00022729"/>
    </source>
</evidence>
<dbReference type="PhylomeDB" id="E9GPP8"/>
<dbReference type="SMART" id="SM00110">
    <property type="entry name" value="C1Q"/>
    <property type="match status" value="1"/>
</dbReference>
<dbReference type="Proteomes" id="UP000000305">
    <property type="component" value="Unassembled WGS sequence"/>
</dbReference>
<sequence length="154" mass="17514">MIGFEDVKSSPTYFYVQIFNLSFDQPNVPIPFDTARLKVGGSMNLQTGIFTVPRKGKYFFSASGIGFILASSARFWVDIHIMRNGNRIGSSSPDDTANFRQWEQFSLQSTLNLQPGDQIWWEIGYMNAGFKISHNGFNHFTGFLLEEEITHSLK</sequence>
<evidence type="ECO:0000256" key="4">
    <source>
        <dbReference type="SAM" id="Phobius"/>
    </source>
</evidence>
<dbReference type="GO" id="GO:0005615">
    <property type="term" value="C:extracellular space"/>
    <property type="evidence" value="ECO:0000318"/>
    <property type="project" value="GO_Central"/>
</dbReference>
<keyword evidence="4" id="KW-0812">Transmembrane</keyword>
<dbReference type="InterPro" id="IPR008983">
    <property type="entry name" value="Tumour_necrosis_fac-like_dom"/>
</dbReference>
<feature type="domain" description="C1q" evidence="5">
    <location>
        <begin position="7"/>
        <end position="151"/>
    </location>
</feature>
<evidence type="ECO:0000256" key="1">
    <source>
        <dbReference type="ARBA" id="ARBA00004613"/>
    </source>
</evidence>
<keyword evidence="4" id="KW-0472">Membrane</keyword>
<reference evidence="6 7" key="1">
    <citation type="journal article" date="2011" name="Science">
        <title>The ecoresponsive genome of Daphnia pulex.</title>
        <authorList>
            <person name="Colbourne J.K."/>
            <person name="Pfrender M.E."/>
            <person name="Gilbert D."/>
            <person name="Thomas W.K."/>
            <person name="Tucker A."/>
            <person name="Oakley T.H."/>
            <person name="Tokishita S."/>
            <person name="Aerts A."/>
            <person name="Arnold G.J."/>
            <person name="Basu M.K."/>
            <person name="Bauer D.J."/>
            <person name="Caceres C.E."/>
            <person name="Carmel L."/>
            <person name="Casola C."/>
            <person name="Choi J.H."/>
            <person name="Detter J.C."/>
            <person name="Dong Q."/>
            <person name="Dusheyko S."/>
            <person name="Eads B.D."/>
            <person name="Frohlich T."/>
            <person name="Geiler-Samerotte K.A."/>
            <person name="Gerlach D."/>
            <person name="Hatcher P."/>
            <person name="Jogdeo S."/>
            <person name="Krijgsveld J."/>
            <person name="Kriventseva E.V."/>
            <person name="Kultz D."/>
            <person name="Laforsch C."/>
            <person name="Lindquist E."/>
            <person name="Lopez J."/>
            <person name="Manak J.R."/>
            <person name="Muller J."/>
            <person name="Pangilinan J."/>
            <person name="Patwardhan R.P."/>
            <person name="Pitluck S."/>
            <person name="Pritham E.J."/>
            <person name="Rechtsteiner A."/>
            <person name="Rho M."/>
            <person name="Rogozin I.B."/>
            <person name="Sakarya O."/>
            <person name="Salamov A."/>
            <person name="Schaack S."/>
            <person name="Shapiro H."/>
            <person name="Shiga Y."/>
            <person name="Skalitzky C."/>
            <person name="Smith Z."/>
            <person name="Souvorov A."/>
            <person name="Sung W."/>
            <person name="Tang Z."/>
            <person name="Tsuchiya D."/>
            <person name="Tu H."/>
            <person name="Vos H."/>
            <person name="Wang M."/>
            <person name="Wolf Y.I."/>
            <person name="Yamagata H."/>
            <person name="Yamada T."/>
            <person name="Ye Y."/>
            <person name="Shaw J.R."/>
            <person name="Andrews J."/>
            <person name="Crease T.J."/>
            <person name="Tang H."/>
            <person name="Lucas S.M."/>
            <person name="Robertson H.M."/>
            <person name="Bork P."/>
            <person name="Koonin E.V."/>
            <person name="Zdobnov E.M."/>
            <person name="Grigoriev I.V."/>
            <person name="Lynch M."/>
            <person name="Boore J.L."/>
        </authorList>
    </citation>
    <scope>NUCLEOTIDE SEQUENCE [LARGE SCALE GENOMIC DNA]</scope>
</reference>
<dbReference type="Pfam" id="PF00386">
    <property type="entry name" value="C1q"/>
    <property type="match status" value="1"/>
</dbReference>
<keyword evidence="4" id="KW-1133">Transmembrane helix</keyword>
<dbReference type="PANTHER" id="PTHR22923:SF62">
    <property type="entry name" value="CVP18"/>
    <property type="match status" value="1"/>
</dbReference>
<keyword evidence="3" id="KW-0732">Signal</keyword>
<feature type="transmembrane region" description="Helical" evidence="4">
    <location>
        <begin position="58"/>
        <end position="77"/>
    </location>
</feature>
<dbReference type="PROSITE" id="PS50871">
    <property type="entry name" value="C1Q"/>
    <property type="match status" value="1"/>
</dbReference>